<dbReference type="InterPro" id="IPR052035">
    <property type="entry name" value="ZnF_BED_domain_contain"/>
</dbReference>
<reference evidence="8 9" key="1">
    <citation type="submission" date="2016-10" db="EMBL/GenBank/DDBJ databases">
        <title>Genome sequence of the basidiomycete white-rot fungus Trametes pubescens.</title>
        <authorList>
            <person name="Makela M.R."/>
            <person name="Granchi Z."/>
            <person name="Peng M."/>
            <person name="De Vries R.P."/>
            <person name="Grigoriev I."/>
            <person name="Riley R."/>
            <person name="Hilden K."/>
        </authorList>
    </citation>
    <scope>NUCLEOTIDE SEQUENCE [LARGE SCALE GENOMIC DNA]</scope>
    <source>
        <strain evidence="8 9">FBCC735</strain>
    </source>
</reference>
<feature type="domain" description="HAT C-terminal dimerisation" evidence="7">
    <location>
        <begin position="769"/>
        <end position="847"/>
    </location>
</feature>
<feature type="compositionally biased region" description="Polar residues" evidence="6">
    <location>
        <begin position="1"/>
        <end position="10"/>
    </location>
</feature>
<keyword evidence="9" id="KW-1185">Reference proteome</keyword>
<feature type="compositionally biased region" description="Low complexity" evidence="6">
    <location>
        <begin position="43"/>
        <end position="66"/>
    </location>
</feature>
<accession>A0A1M2VU75</accession>
<dbReference type="Proteomes" id="UP000184267">
    <property type="component" value="Unassembled WGS sequence"/>
</dbReference>
<dbReference type="OrthoDB" id="2750554at2759"/>
<keyword evidence="3" id="KW-0863">Zinc-finger</keyword>
<evidence type="ECO:0000259" key="7">
    <source>
        <dbReference type="Pfam" id="PF05699"/>
    </source>
</evidence>
<evidence type="ECO:0000256" key="1">
    <source>
        <dbReference type="ARBA" id="ARBA00004123"/>
    </source>
</evidence>
<dbReference type="GO" id="GO:0005634">
    <property type="term" value="C:nucleus"/>
    <property type="evidence" value="ECO:0007669"/>
    <property type="project" value="UniProtKB-SubCell"/>
</dbReference>
<evidence type="ECO:0000256" key="5">
    <source>
        <dbReference type="ARBA" id="ARBA00023242"/>
    </source>
</evidence>
<sequence>MSTGGRTPSTAKKPRPSEPASDSTTGEATNGNGGGRALSRMPTDTSVRSSGTSSSSRRGGRRQTTCRTEEEERAELEREGIVVVDESGVEEGVGAKSSDDEMDVDAAQAAVEEEESSDAELERLRADWTSPVYAFYKATPEIVYEKGRRAHVFACLAKGCKYTCRRFLDTGDSSSTGNLRRHVRKCWGAQVLKDADKAESVAEVREKIVGGLQKDGVITYSFARKKGKVSYSHRTHTRSETRVEIVKWVTQSMRPHIIVKDPGFQTLMKTGRPGYWIPSASTVARDIRVIYTKCREKVARLLQEYEGELSFATDAWSSPNHHAFIAVTVHFVLNDEPVSMLLDLLEVAESHSGARLAEAFMHVLQDFGVEEKMLGLACDNVSANDVMTEVLGERVPSFEGSLGRVRCFAHVINLVVKTLLRQFDVPKAKSSKEVDEEDEELYELADGDDEEDEGEGEDEIDGEGEFLLPTGAEGADDDEGWVDEVAAMTDEERAEFQRKVRPVRLCLTKIRKFASKVVHSTTILLPAYKKRVAELKLPDRVIPRDVSTRWNSTYDMLTVALEYRKVVDSMCADRDLGLRKYELGAREWTIARQLTEVLKIFKEATHFFSRGTPNLATVIPAMDLIDQRLATGHLQSAKYDFAIRTAMGLAKKTLNKYYELTDASKAYRIAMVLHPSYKKAYFAKAGWLPEWIDVAEDLVRTQFNKKYAHLPLSGRGDEDEANANTDEDDNANSGSVPADTDPARGDDGGNMFDNLPFLNGAADASDIDELKDYLAADLVPVKDAISWWQGKRHKYPRLSRMAIDYLNIPATSVEVERIFSRGRLLLSHVRNRLTAESTRASICLAVWAQYGLVDTADMFRAAQLPEVEENE</sequence>
<dbReference type="EMBL" id="MNAD01000682">
    <property type="protein sequence ID" value="OJT11157.1"/>
    <property type="molecule type" value="Genomic_DNA"/>
</dbReference>
<evidence type="ECO:0000256" key="4">
    <source>
        <dbReference type="ARBA" id="ARBA00022833"/>
    </source>
</evidence>
<dbReference type="STRING" id="154538.A0A1M2VU75"/>
<protein>
    <recommendedName>
        <fullName evidence="7">HAT C-terminal dimerisation domain-containing protein</fullName>
    </recommendedName>
</protein>
<evidence type="ECO:0000256" key="6">
    <source>
        <dbReference type="SAM" id="MobiDB-lite"/>
    </source>
</evidence>
<evidence type="ECO:0000313" key="9">
    <source>
        <dbReference type="Proteomes" id="UP000184267"/>
    </source>
</evidence>
<proteinExistence type="predicted"/>
<dbReference type="GO" id="GO:0008270">
    <property type="term" value="F:zinc ion binding"/>
    <property type="evidence" value="ECO:0007669"/>
    <property type="project" value="UniProtKB-KW"/>
</dbReference>
<dbReference type="OMA" id="FGVEEKM"/>
<feature type="region of interest" description="Disordered" evidence="6">
    <location>
        <begin position="714"/>
        <end position="745"/>
    </location>
</feature>
<dbReference type="PANTHER" id="PTHR46481:SF10">
    <property type="entry name" value="ZINC FINGER BED DOMAIN-CONTAINING PROTEIN 39"/>
    <property type="match status" value="1"/>
</dbReference>
<feature type="region of interest" description="Disordered" evidence="6">
    <location>
        <begin position="1"/>
        <end position="102"/>
    </location>
</feature>
<dbReference type="PANTHER" id="PTHR46481">
    <property type="entry name" value="ZINC FINGER BED DOMAIN-CONTAINING PROTEIN 4"/>
    <property type="match status" value="1"/>
</dbReference>
<dbReference type="GO" id="GO:0046983">
    <property type="term" value="F:protein dimerization activity"/>
    <property type="evidence" value="ECO:0007669"/>
    <property type="project" value="InterPro"/>
</dbReference>
<dbReference type="InterPro" id="IPR008906">
    <property type="entry name" value="HATC_C_dom"/>
</dbReference>
<feature type="compositionally biased region" description="Acidic residues" evidence="6">
    <location>
        <begin position="434"/>
        <end position="464"/>
    </location>
</feature>
<feature type="compositionally biased region" description="Low complexity" evidence="6">
    <location>
        <begin position="81"/>
        <end position="94"/>
    </location>
</feature>
<evidence type="ECO:0000256" key="2">
    <source>
        <dbReference type="ARBA" id="ARBA00022723"/>
    </source>
</evidence>
<comment type="subcellular location">
    <subcellularLocation>
        <location evidence="1">Nucleus</location>
    </subcellularLocation>
</comment>
<evidence type="ECO:0000313" key="8">
    <source>
        <dbReference type="EMBL" id="OJT11157.1"/>
    </source>
</evidence>
<dbReference type="InterPro" id="IPR012337">
    <property type="entry name" value="RNaseH-like_sf"/>
</dbReference>
<evidence type="ECO:0000256" key="3">
    <source>
        <dbReference type="ARBA" id="ARBA00022771"/>
    </source>
</evidence>
<dbReference type="Pfam" id="PF05699">
    <property type="entry name" value="Dimer_Tnp_hAT"/>
    <property type="match status" value="1"/>
</dbReference>
<keyword evidence="5" id="KW-0539">Nucleus</keyword>
<comment type="caution">
    <text evidence="8">The sequence shown here is derived from an EMBL/GenBank/DDBJ whole genome shotgun (WGS) entry which is preliminary data.</text>
</comment>
<dbReference type="SUPFAM" id="SSF53098">
    <property type="entry name" value="Ribonuclease H-like"/>
    <property type="match status" value="1"/>
</dbReference>
<feature type="compositionally biased region" description="Basic and acidic residues" evidence="6">
    <location>
        <begin position="67"/>
        <end position="80"/>
    </location>
</feature>
<name>A0A1M2VU75_TRAPU</name>
<feature type="region of interest" description="Disordered" evidence="6">
    <location>
        <begin position="431"/>
        <end position="480"/>
    </location>
</feature>
<keyword evidence="2" id="KW-0479">Metal-binding</keyword>
<dbReference type="AlphaFoldDB" id="A0A1M2VU75"/>
<dbReference type="SUPFAM" id="SSF140996">
    <property type="entry name" value="Hermes dimerisation domain"/>
    <property type="match status" value="1"/>
</dbReference>
<organism evidence="8 9">
    <name type="scientific">Trametes pubescens</name>
    <name type="common">White-rot fungus</name>
    <dbReference type="NCBI Taxonomy" id="154538"/>
    <lineage>
        <taxon>Eukaryota</taxon>
        <taxon>Fungi</taxon>
        <taxon>Dikarya</taxon>
        <taxon>Basidiomycota</taxon>
        <taxon>Agaricomycotina</taxon>
        <taxon>Agaricomycetes</taxon>
        <taxon>Polyporales</taxon>
        <taxon>Polyporaceae</taxon>
        <taxon>Trametes</taxon>
    </lineage>
</organism>
<feature type="compositionally biased region" description="Acidic residues" evidence="6">
    <location>
        <begin position="717"/>
        <end position="730"/>
    </location>
</feature>
<keyword evidence="4" id="KW-0862">Zinc</keyword>
<gene>
    <name evidence="8" type="ORF">TRAPUB_12313</name>
</gene>